<dbReference type="GO" id="GO:0015556">
    <property type="term" value="F:C4-dicarboxylate transmembrane transporter activity"/>
    <property type="evidence" value="ECO:0007669"/>
    <property type="project" value="InterPro"/>
</dbReference>
<dbReference type="PANTHER" id="PTHR42002:SF2">
    <property type="entry name" value="ANAEROBIC C4-DICARBOXYLATE TRANSPORTER DCUC-RELATED"/>
    <property type="match status" value="1"/>
</dbReference>
<organism evidence="9 10">
    <name type="scientific">Thermophilibacter immobilis</name>
    <dbReference type="NCBI Taxonomy" id="2779519"/>
    <lineage>
        <taxon>Bacteria</taxon>
        <taxon>Bacillati</taxon>
        <taxon>Actinomycetota</taxon>
        <taxon>Coriobacteriia</taxon>
        <taxon>Coriobacteriales</taxon>
        <taxon>Atopobiaceae</taxon>
        <taxon>Thermophilibacter</taxon>
    </lineage>
</organism>
<keyword evidence="10" id="KW-1185">Reference proteome</keyword>
<evidence type="ECO:0000313" key="9">
    <source>
        <dbReference type="EMBL" id="QOY61513.1"/>
    </source>
</evidence>
<keyword evidence="4" id="KW-1003">Cell membrane</keyword>
<dbReference type="KEGG" id="tio:INP52_01210"/>
<evidence type="ECO:0000313" key="10">
    <source>
        <dbReference type="Proteomes" id="UP000593735"/>
    </source>
</evidence>
<keyword evidence="7 8" id="KW-0472">Membrane</keyword>
<dbReference type="InterPro" id="IPR018385">
    <property type="entry name" value="C4_dicarb_anaerob_car-like"/>
</dbReference>
<accession>A0A7S7MAA6</accession>
<feature type="transmembrane region" description="Helical" evidence="8">
    <location>
        <begin position="6"/>
        <end position="22"/>
    </location>
</feature>
<evidence type="ECO:0000256" key="1">
    <source>
        <dbReference type="ARBA" id="ARBA00004651"/>
    </source>
</evidence>
<dbReference type="EMBL" id="CP063767">
    <property type="protein sequence ID" value="QOY61513.1"/>
    <property type="molecule type" value="Genomic_DNA"/>
</dbReference>
<keyword evidence="3" id="KW-0813">Transport</keyword>
<evidence type="ECO:0000256" key="4">
    <source>
        <dbReference type="ARBA" id="ARBA00022475"/>
    </source>
</evidence>
<dbReference type="GO" id="GO:0005886">
    <property type="term" value="C:plasma membrane"/>
    <property type="evidence" value="ECO:0007669"/>
    <property type="project" value="UniProtKB-SubCell"/>
</dbReference>
<dbReference type="NCBIfam" id="NF037994">
    <property type="entry name" value="DcuC_1"/>
    <property type="match status" value="1"/>
</dbReference>
<evidence type="ECO:0000256" key="3">
    <source>
        <dbReference type="ARBA" id="ARBA00022448"/>
    </source>
</evidence>
<dbReference type="Proteomes" id="UP000593735">
    <property type="component" value="Chromosome"/>
</dbReference>
<name>A0A7S7MAA6_9ACTN</name>
<dbReference type="Pfam" id="PF03606">
    <property type="entry name" value="DcuC"/>
    <property type="match status" value="1"/>
</dbReference>
<reference evidence="9 10" key="1">
    <citation type="submission" date="2020-10" db="EMBL/GenBank/DDBJ databases">
        <title>Olsenella immobilis sp.nov., isolated from the mud in a fermentation cellar used for the production of Chinese strong-flavoured liquor.</title>
        <authorList>
            <person name="Lu L."/>
        </authorList>
    </citation>
    <scope>NUCLEOTIDE SEQUENCE [LARGE SCALE GENOMIC DNA]</scope>
    <source>
        <strain evidence="9 10">LZLJ-2</strain>
    </source>
</reference>
<dbReference type="AlphaFoldDB" id="A0A7S7MAA6"/>
<dbReference type="PANTHER" id="PTHR42002">
    <property type="entry name" value="ANAEROBIC C4-DICARBOXYLATE TRANSPORTER DCUC-RELATED"/>
    <property type="match status" value="1"/>
</dbReference>
<gene>
    <name evidence="9" type="primary">dcuC</name>
    <name evidence="9" type="ORF">INP52_01210</name>
</gene>
<dbReference type="InterPro" id="IPR004669">
    <property type="entry name" value="C4_dicarb_anaerob_car"/>
</dbReference>
<feature type="transmembrane region" description="Helical" evidence="8">
    <location>
        <begin position="199"/>
        <end position="219"/>
    </location>
</feature>
<feature type="transmembrane region" description="Helical" evidence="8">
    <location>
        <begin position="116"/>
        <end position="133"/>
    </location>
</feature>
<feature type="transmembrane region" description="Helical" evidence="8">
    <location>
        <begin position="272"/>
        <end position="290"/>
    </location>
</feature>
<dbReference type="NCBIfam" id="TIGR00771">
    <property type="entry name" value="DcuC"/>
    <property type="match status" value="1"/>
</dbReference>
<comment type="subcellular location">
    <subcellularLocation>
        <location evidence="1">Cell membrane</location>
        <topology evidence="1">Multi-pass membrane protein</topology>
    </subcellularLocation>
</comment>
<protein>
    <submittedName>
        <fullName evidence="9">C4-dicarboxylate transporter DcuC</fullName>
    </submittedName>
</protein>
<feature type="transmembrane region" description="Helical" evidence="8">
    <location>
        <begin position="247"/>
        <end position="266"/>
    </location>
</feature>
<sequence length="455" mass="48311">MNPVLSVLLTLLYIGFVVYLVIKKYNSVFVFLSSGIVVFLLVALFTGTSVMGDETTGSVVIDAFIYAKNAFSTNMSGVGLTLMMVTGYSMYMSHIGASTKLAFLATKPLSKVHNSYFVLSFMFIIGTALKLVIPSASGHGMLLMSIAFPILTSLGISPLSAATAVVMGSFIDWGPNDSSAIFAAEKVVGIPMIDYFLKWQLPACLILIAVCAVFLPIWLARCDKRDKHEGTSELQGKVVEDTSCPTWYALFPVAPIVLIVVFAFIPTINLDVTTANLLCLIVVFFVELARRRSKEITNDMSFVMKAMGTSFASVVSILVGAAVFAKAIEILGGMSVISGFLASASGAPILVVAAMSLVTFFGGFVMGSGNASWYAFGPLVPSMTEQMGIATQSVALPMQLATSMGRSMSPVSAVIISVSGMAGLDLQELSRSCMVPAAVMFGCNIVISYCIGTFL</sequence>
<evidence type="ECO:0000256" key="5">
    <source>
        <dbReference type="ARBA" id="ARBA00022692"/>
    </source>
</evidence>
<comment type="similarity">
    <text evidence="2">Belongs to the DcuC/DcuD transporter (TC 2.A.61) family.</text>
</comment>
<proteinExistence type="inferred from homology"/>
<evidence type="ECO:0000256" key="8">
    <source>
        <dbReference type="SAM" id="Phobius"/>
    </source>
</evidence>
<evidence type="ECO:0000256" key="6">
    <source>
        <dbReference type="ARBA" id="ARBA00022989"/>
    </source>
</evidence>
<keyword evidence="6 8" id="KW-1133">Transmembrane helix</keyword>
<evidence type="ECO:0000256" key="7">
    <source>
        <dbReference type="ARBA" id="ARBA00023136"/>
    </source>
</evidence>
<keyword evidence="5 8" id="KW-0812">Transmembrane</keyword>
<evidence type="ECO:0000256" key="2">
    <source>
        <dbReference type="ARBA" id="ARBA00005275"/>
    </source>
</evidence>
<feature type="transmembrane region" description="Helical" evidence="8">
    <location>
        <begin position="302"/>
        <end position="324"/>
    </location>
</feature>
<feature type="transmembrane region" description="Helical" evidence="8">
    <location>
        <begin position="29"/>
        <end position="50"/>
    </location>
</feature>